<feature type="coiled-coil region" evidence="1">
    <location>
        <begin position="12"/>
        <end position="102"/>
    </location>
</feature>
<dbReference type="AlphaFoldDB" id="A0AAV2CI62"/>
<gene>
    <name evidence="2" type="ORF">LTRI10_LOCUS3400</name>
</gene>
<evidence type="ECO:0000256" key="1">
    <source>
        <dbReference type="SAM" id="Coils"/>
    </source>
</evidence>
<proteinExistence type="predicted"/>
<keyword evidence="1" id="KW-0175">Coiled coil</keyword>
<name>A0AAV2CI62_9ROSI</name>
<evidence type="ECO:0000313" key="2">
    <source>
        <dbReference type="EMBL" id="CAL1355652.1"/>
    </source>
</evidence>
<reference evidence="2 3" key="1">
    <citation type="submission" date="2024-04" db="EMBL/GenBank/DDBJ databases">
        <authorList>
            <person name="Fracassetti M."/>
        </authorList>
    </citation>
    <scope>NUCLEOTIDE SEQUENCE [LARGE SCALE GENOMIC DNA]</scope>
</reference>
<dbReference type="Proteomes" id="UP001497516">
    <property type="component" value="Chromosome 1"/>
</dbReference>
<organism evidence="2 3">
    <name type="scientific">Linum trigynum</name>
    <dbReference type="NCBI Taxonomy" id="586398"/>
    <lineage>
        <taxon>Eukaryota</taxon>
        <taxon>Viridiplantae</taxon>
        <taxon>Streptophyta</taxon>
        <taxon>Embryophyta</taxon>
        <taxon>Tracheophyta</taxon>
        <taxon>Spermatophyta</taxon>
        <taxon>Magnoliopsida</taxon>
        <taxon>eudicotyledons</taxon>
        <taxon>Gunneridae</taxon>
        <taxon>Pentapetalae</taxon>
        <taxon>rosids</taxon>
        <taxon>fabids</taxon>
        <taxon>Malpighiales</taxon>
        <taxon>Linaceae</taxon>
        <taxon>Linum</taxon>
    </lineage>
</organism>
<protein>
    <submittedName>
        <fullName evidence="2">Uncharacterized protein</fullName>
    </submittedName>
</protein>
<dbReference type="EMBL" id="OZ034813">
    <property type="protein sequence ID" value="CAL1355652.1"/>
    <property type="molecule type" value="Genomic_DNA"/>
</dbReference>
<accession>A0AAV2CI62</accession>
<evidence type="ECO:0000313" key="3">
    <source>
        <dbReference type="Proteomes" id="UP001497516"/>
    </source>
</evidence>
<sequence length="123" mass="14211">MKRLRRRPRNLRRIAEKLAESVEAENAAVKSEKASVESKLRELGEREEDFESLGSYIEERAIGVRKVEEELAGKRKELEVQEKEIERKREELEERLYRFQNRAKGLEVGRIVPGGGDSSSVAE</sequence>
<keyword evidence="3" id="KW-1185">Reference proteome</keyword>